<reference evidence="2 3" key="1">
    <citation type="submission" date="2019-03" db="EMBL/GenBank/DDBJ databases">
        <authorList>
            <person name="Nijsse B."/>
        </authorList>
    </citation>
    <scope>NUCLEOTIDE SEQUENCE [LARGE SCALE GENOMIC DNA]</scope>
    <source>
        <strain evidence="2">Desulfoluna butyratoxydans MSL71</strain>
    </source>
</reference>
<gene>
    <name evidence="2" type="ORF">MSL71_28330</name>
</gene>
<protein>
    <submittedName>
        <fullName evidence="2">Cyclodeaminase/cyclohydrolase</fullName>
    </submittedName>
</protein>
<dbReference type="RefSeq" id="WP_180141448.1">
    <property type="nucleotide sequence ID" value="NZ_CAADHO010000005.1"/>
</dbReference>
<keyword evidence="3" id="KW-1185">Reference proteome</keyword>
<dbReference type="InterPro" id="IPR007044">
    <property type="entry name" value="Cyclodeamin/CycHdrlase"/>
</dbReference>
<evidence type="ECO:0000313" key="3">
    <source>
        <dbReference type="Proteomes" id="UP000507962"/>
    </source>
</evidence>
<name>A0A4U8YMA8_9BACT</name>
<organism evidence="2 3">
    <name type="scientific">Desulfoluna butyratoxydans</name>
    <dbReference type="NCBI Taxonomy" id="231438"/>
    <lineage>
        <taxon>Bacteria</taxon>
        <taxon>Pseudomonadati</taxon>
        <taxon>Thermodesulfobacteriota</taxon>
        <taxon>Desulfobacteria</taxon>
        <taxon>Desulfobacterales</taxon>
        <taxon>Desulfolunaceae</taxon>
        <taxon>Desulfoluna</taxon>
    </lineage>
</organism>
<dbReference type="Pfam" id="PF04961">
    <property type="entry name" value="FTCD_C"/>
    <property type="match status" value="1"/>
</dbReference>
<dbReference type="EMBL" id="CAADHO010000005">
    <property type="protein sequence ID" value="VFQ45176.1"/>
    <property type="molecule type" value="Genomic_DNA"/>
</dbReference>
<dbReference type="Gene3D" id="1.20.120.680">
    <property type="entry name" value="Formiminotetrahydrofolate cyclodeaminase monomer, up-and-down helical bundle"/>
    <property type="match status" value="1"/>
</dbReference>
<evidence type="ECO:0000259" key="1">
    <source>
        <dbReference type="Pfam" id="PF04961"/>
    </source>
</evidence>
<dbReference type="Proteomes" id="UP000507962">
    <property type="component" value="Unassembled WGS sequence"/>
</dbReference>
<feature type="domain" description="Cyclodeaminase/cyclohydrolase" evidence="1">
    <location>
        <begin position="8"/>
        <end position="187"/>
    </location>
</feature>
<accession>A0A4U8YMA8</accession>
<dbReference type="AlphaFoldDB" id="A0A4U8YMA8"/>
<evidence type="ECO:0000313" key="2">
    <source>
        <dbReference type="EMBL" id="VFQ45176.1"/>
    </source>
</evidence>
<keyword evidence="2" id="KW-0378">Hydrolase</keyword>
<dbReference type="GO" id="GO:0016787">
    <property type="term" value="F:hydrolase activity"/>
    <property type="evidence" value="ECO:0007669"/>
    <property type="project" value="UniProtKB-KW"/>
</dbReference>
<dbReference type="InterPro" id="IPR036178">
    <property type="entry name" value="Formintransfe-cycloase-like_sf"/>
</dbReference>
<proteinExistence type="predicted"/>
<dbReference type="SUPFAM" id="SSF101262">
    <property type="entry name" value="Methenyltetrahydrofolate cyclohydrolase-like"/>
    <property type="match status" value="1"/>
</dbReference>
<sequence length="210" mass="22165">MSMAELSSKEFLSQLASKAPIPGGGGAAALGGAVGMALSNMVGNLTTGKKKYQDVEGEVLELLKKGDVVIRELLALIDADAEVFKPLAKAYSLPKATPEEAAIKAETIESCCKTACSVPMQIMRKACEGIAIHKRMGEIGTVMAVSDVGCGVAFLKAALISAQLNVIINLNSIKDEDYLAATRNEMDILMEQGTVDADDTLEIVMEKLTK</sequence>